<dbReference type="NCBIfam" id="TIGR01509">
    <property type="entry name" value="HAD-SF-IA-v3"/>
    <property type="match status" value="1"/>
</dbReference>
<dbReference type="InterPro" id="IPR023214">
    <property type="entry name" value="HAD_sf"/>
</dbReference>
<dbReference type="InterPro" id="IPR052898">
    <property type="entry name" value="ACAD10-like"/>
</dbReference>
<dbReference type="EMBL" id="LWDD02000295">
    <property type="protein sequence ID" value="KAE8261975.1"/>
    <property type="molecule type" value="Genomic_DNA"/>
</dbReference>
<dbReference type="PANTHER" id="PTHR47829:SF1">
    <property type="entry name" value="HAD FAMILY PHOSPHATASE"/>
    <property type="match status" value="1"/>
</dbReference>
<dbReference type="Gene3D" id="3.40.50.1000">
    <property type="entry name" value="HAD superfamily/HAD-like"/>
    <property type="match status" value="1"/>
</dbReference>
<protein>
    <recommendedName>
        <fullName evidence="5">Epoxide hydrolase</fullName>
    </recommendedName>
</protein>
<name>A0A177V5I7_9BASI</name>
<dbReference type="EMBL" id="CAJHJG010003304">
    <property type="protein sequence ID" value="CAD6929524.1"/>
    <property type="molecule type" value="Genomic_DNA"/>
</dbReference>
<evidence type="ECO:0000313" key="2">
    <source>
        <dbReference type="EMBL" id="KAE8261975.1"/>
    </source>
</evidence>
<dbReference type="AlphaFoldDB" id="A0A177V5I7"/>
<dbReference type="Pfam" id="PF00702">
    <property type="entry name" value="Hydrolase"/>
    <property type="match status" value="1"/>
</dbReference>
<gene>
    <name evidence="2" type="ORF">A4X03_0g2816</name>
    <name evidence="1" type="ORF">JKIAZH3_G6421</name>
</gene>
<dbReference type="Proteomes" id="UP000077671">
    <property type="component" value="Unassembled WGS sequence"/>
</dbReference>
<evidence type="ECO:0000313" key="4">
    <source>
        <dbReference type="Proteomes" id="UP000836402"/>
    </source>
</evidence>
<dbReference type="GO" id="GO:0016791">
    <property type="term" value="F:phosphatase activity"/>
    <property type="evidence" value="ECO:0007669"/>
    <property type="project" value="UniProtKB-ARBA"/>
</dbReference>
<dbReference type="InterPro" id="IPR006439">
    <property type="entry name" value="HAD-SF_hydro_IA"/>
</dbReference>
<dbReference type="InterPro" id="IPR036412">
    <property type="entry name" value="HAD-like_sf"/>
</dbReference>
<sequence>MTGSGQIKCVIFDIGGVVVGSPLSAINDYEEERGLPRNWINIAITQQGTQGAFQRFERNEIDLYSFYKKFGEELSNASQNNEWYRKFCEMRDMPVPNNLPESFKIDGRELFGCMMQASFNPDPKMLQAINILRESGRFKVAALTNNFQPPSAPSPEGETVPSLDEEVKHLGLGPHFKQLKEFFHLFIESSKVGLRKPDPEIYKYALRELQVEPHEAVFLDDIGINLKAAKKLGIVTIRVQPTSSVPALQELEKIVGMQLLDEEDVQEYEEKMARRRRASKL</sequence>
<reference evidence="1" key="3">
    <citation type="submission" date="2020-10" db="EMBL/GenBank/DDBJ databases">
        <authorList>
            <person name="Sedaghatjoo S."/>
        </authorList>
    </citation>
    <scope>NUCLEOTIDE SEQUENCE</scope>
    <source>
        <strain evidence="1">AZH3</strain>
    </source>
</reference>
<dbReference type="Proteomes" id="UP000836402">
    <property type="component" value="Unassembled WGS sequence"/>
</dbReference>
<dbReference type="InterPro" id="IPR023198">
    <property type="entry name" value="PGP-like_dom2"/>
</dbReference>
<evidence type="ECO:0000313" key="1">
    <source>
        <dbReference type="EMBL" id="CAD6929524.1"/>
    </source>
</evidence>
<reference evidence="2" key="1">
    <citation type="submission" date="2016-04" db="EMBL/GenBank/DDBJ databases">
        <authorList>
            <person name="Nguyen H.D."/>
            <person name="Kesanakurti P."/>
            <person name="Cullis J."/>
            <person name="Levesque C.A."/>
            <person name="Hambleton S."/>
        </authorList>
    </citation>
    <scope>NUCLEOTIDE SEQUENCE</scope>
    <source>
        <strain evidence="2">DAOMC 238032</strain>
    </source>
</reference>
<accession>A0A177V5I7</accession>
<dbReference type="SFLD" id="SFLDG01129">
    <property type="entry name" value="C1.5:_HAD__Beta-PGM__Phosphata"/>
    <property type="match status" value="1"/>
</dbReference>
<dbReference type="Gene3D" id="1.10.150.240">
    <property type="entry name" value="Putative phosphatase, domain 2"/>
    <property type="match status" value="1"/>
</dbReference>
<comment type="caution">
    <text evidence="2">The sequence shown here is derived from an EMBL/GenBank/DDBJ whole genome shotgun (WGS) entry which is preliminary data.</text>
</comment>
<evidence type="ECO:0008006" key="5">
    <source>
        <dbReference type="Google" id="ProtNLM"/>
    </source>
</evidence>
<dbReference type="SFLD" id="SFLDS00003">
    <property type="entry name" value="Haloacid_Dehalogenase"/>
    <property type="match status" value="1"/>
</dbReference>
<proteinExistence type="predicted"/>
<dbReference type="CDD" id="cd02603">
    <property type="entry name" value="HAD_sEH-N_like"/>
    <property type="match status" value="1"/>
</dbReference>
<reference evidence="2" key="2">
    <citation type="journal article" date="2019" name="IMA Fungus">
        <title>Genome sequencing and comparison of five Tilletia species to identify candidate genes for the detection of regulated species infecting wheat.</title>
        <authorList>
            <person name="Nguyen H.D.T."/>
            <person name="Sultana T."/>
            <person name="Kesanakurti P."/>
            <person name="Hambleton S."/>
        </authorList>
    </citation>
    <scope>NUCLEOTIDE SEQUENCE</scope>
    <source>
        <strain evidence="2">DAOMC 238032</strain>
    </source>
</reference>
<organism evidence="2 3">
    <name type="scientific">Tilletia caries</name>
    <name type="common">wheat bunt fungus</name>
    <dbReference type="NCBI Taxonomy" id="13290"/>
    <lineage>
        <taxon>Eukaryota</taxon>
        <taxon>Fungi</taxon>
        <taxon>Dikarya</taxon>
        <taxon>Basidiomycota</taxon>
        <taxon>Ustilaginomycotina</taxon>
        <taxon>Exobasidiomycetes</taxon>
        <taxon>Tilletiales</taxon>
        <taxon>Tilletiaceae</taxon>
        <taxon>Tilletia</taxon>
    </lineage>
</organism>
<dbReference type="PANTHER" id="PTHR47829">
    <property type="entry name" value="HYDROLASE, PUTATIVE (AFU_ORTHOLOGUE AFUA_1G12880)-RELATED"/>
    <property type="match status" value="1"/>
</dbReference>
<dbReference type="SUPFAM" id="SSF56784">
    <property type="entry name" value="HAD-like"/>
    <property type="match status" value="1"/>
</dbReference>
<keyword evidence="4" id="KW-1185">Reference proteome</keyword>
<evidence type="ECO:0000313" key="3">
    <source>
        <dbReference type="Proteomes" id="UP000077671"/>
    </source>
</evidence>